<feature type="non-terminal residue" evidence="2">
    <location>
        <position position="1"/>
    </location>
</feature>
<accession>A0A382Y8E8</accession>
<name>A0A382Y8E8_9ZZZZ</name>
<feature type="transmembrane region" description="Helical" evidence="1">
    <location>
        <begin position="12"/>
        <end position="30"/>
    </location>
</feature>
<organism evidence="2">
    <name type="scientific">marine metagenome</name>
    <dbReference type="NCBI Taxonomy" id="408172"/>
    <lineage>
        <taxon>unclassified sequences</taxon>
        <taxon>metagenomes</taxon>
        <taxon>ecological metagenomes</taxon>
    </lineage>
</organism>
<keyword evidence="1" id="KW-1133">Transmembrane helix</keyword>
<dbReference type="AlphaFoldDB" id="A0A382Y8E8"/>
<proteinExistence type="predicted"/>
<sequence>VLFFLKSITKATIVSLILAVFFSFSTLWYFSTDLPDYK</sequence>
<dbReference type="EMBL" id="UINC01173503">
    <property type="protein sequence ID" value="SVD79135.1"/>
    <property type="molecule type" value="Genomic_DNA"/>
</dbReference>
<gene>
    <name evidence="2" type="ORF">METZ01_LOCUS431989</name>
</gene>
<evidence type="ECO:0000256" key="1">
    <source>
        <dbReference type="SAM" id="Phobius"/>
    </source>
</evidence>
<reference evidence="2" key="1">
    <citation type="submission" date="2018-05" db="EMBL/GenBank/DDBJ databases">
        <authorList>
            <person name="Lanie J.A."/>
            <person name="Ng W.-L."/>
            <person name="Kazmierczak K.M."/>
            <person name="Andrzejewski T.M."/>
            <person name="Davidsen T.M."/>
            <person name="Wayne K.J."/>
            <person name="Tettelin H."/>
            <person name="Glass J.I."/>
            <person name="Rusch D."/>
            <person name="Podicherti R."/>
            <person name="Tsui H.-C.T."/>
            <person name="Winkler M.E."/>
        </authorList>
    </citation>
    <scope>NUCLEOTIDE SEQUENCE</scope>
</reference>
<keyword evidence="1" id="KW-0812">Transmembrane</keyword>
<feature type="non-terminal residue" evidence="2">
    <location>
        <position position="38"/>
    </location>
</feature>
<protein>
    <submittedName>
        <fullName evidence="2">Uncharacterized protein</fullName>
    </submittedName>
</protein>
<evidence type="ECO:0000313" key="2">
    <source>
        <dbReference type="EMBL" id="SVD79135.1"/>
    </source>
</evidence>
<keyword evidence="1" id="KW-0472">Membrane</keyword>